<evidence type="ECO:0000313" key="1">
    <source>
        <dbReference type="EMBL" id="QCP36172.1"/>
    </source>
</evidence>
<sequence>MDVKKMTEEELRETTMKNLLQMDKQSLLLMKSNAEVLCMYQEMKKREQQKDQGKKPA</sequence>
<accession>A0A4P8IEA1</accession>
<protein>
    <submittedName>
        <fullName evidence="1">Uncharacterized protein</fullName>
    </submittedName>
</protein>
<name>A0A4P8IEA1_9FIRM</name>
<reference evidence="1 2" key="1">
    <citation type="submission" date="2019-05" db="EMBL/GenBank/DDBJ databases">
        <title>Complete genome sequencing of Anaerostipes rhamnosivorans.</title>
        <authorList>
            <person name="Bui T.P.N."/>
            <person name="de Vos W.M."/>
        </authorList>
    </citation>
    <scope>NUCLEOTIDE SEQUENCE [LARGE SCALE GENOMIC DNA]</scope>
    <source>
        <strain evidence="1 2">1y2</strain>
    </source>
</reference>
<proteinExistence type="predicted"/>
<organism evidence="1 2">
    <name type="scientific">Anaerostipes rhamnosivorans</name>
    <dbReference type="NCBI Taxonomy" id="1229621"/>
    <lineage>
        <taxon>Bacteria</taxon>
        <taxon>Bacillati</taxon>
        <taxon>Bacillota</taxon>
        <taxon>Clostridia</taxon>
        <taxon>Lachnospirales</taxon>
        <taxon>Lachnospiraceae</taxon>
        <taxon>Anaerostipes</taxon>
    </lineage>
</organism>
<keyword evidence="2" id="KW-1185">Reference proteome</keyword>
<dbReference type="RefSeq" id="WP_175403659.1">
    <property type="nucleotide sequence ID" value="NZ_CP040058.1"/>
</dbReference>
<dbReference type="Proteomes" id="UP000298653">
    <property type="component" value="Chromosome"/>
</dbReference>
<dbReference type="EMBL" id="CP040058">
    <property type="protein sequence ID" value="QCP36172.1"/>
    <property type="molecule type" value="Genomic_DNA"/>
</dbReference>
<dbReference type="KEGG" id="arf:AR1Y2_2718"/>
<dbReference type="AlphaFoldDB" id="A0A4P8IEA1"/>
<evidence type="ECO:0000313" key="2">
    <source>
        <dbReference type="Proteomes" id="UP000298653"/>
    </source>
</evidence>
<gene>
    <name evidence="1" type="ORF">AR1Y2_2718</name>
</gene>